<organism evidence="2 3">
    <name type="scientific">Engelhardtia mirabilis</name>
    <dbReference type="NCBI Taxonomy" id="2528011"/>
    <lineage>
        <taxon>Bacteria</taxon>
        <taxon>Pseudomonadati</taxon>
        <taxon>Planctomycetota</taxon>
        <taxon>Planctomycetia</taxon>
        <taxon>Planctomycetia incertae sedis</taxon>
        <taxon>Engelhardtia</taxon>
    </lineage>
</organism>
<feature type="region of interest" description="Disordered" evidence="1">
    <location>
        <begin position="71"/>
        <end position="94"/>
    </location>
</feature>
<proteinExistence type="predicted"/>
<accession>A0A518BNM0</accession>
<keyword evidence="3" id="KW-1185">Reference proteome</keyword>
<reference evidence="2 3" key="1">
    <citation type="submission" date="2019-02" db="EMBL/GenBank/DDBJ databases">
        <title>Deep-cultivation of Planctomycetes and their phenomic and genomic characterization uncovers novel biology.</title>
        <authorList>
            <person name="Wiegand S."/>
            <person name="Jogler M."/>
            <person name="Boedeker C."/>
            <person name="Pinto D."/>
            <person name="Vollmers J."/>
            <person name="Rivas-Marin E."/>
            <person name="Kohn T."/>
            <person name="Peeters S.H."/>
            <person name="Heuer A."/>
            <person name="Rast P."/>
            <person name="Oberbeckmann S."/>
            <person name="Bunk B."/>
            <person name="Jeske O."/>
            <person name="Meyerdierks A."/>
            <person name="Storesund J.E."/>
            <person name="Kallscheuer N."/>
            <person name="Luecker S."/>
            <person name="Lage O.M."/>
            <person name="Pohl T."/>
            <person name="Merkel B.J."/>
            <person name="Hornburger P."/>
            <person name="Mueller R.-W."/>
            <person name="Bruemmer F."/>
            <person name="Labrenz M."/>
            <person name="Spormann A.M."/>
            <person name="Op den Camp H."/>
            <person name="Overmann J."/>
            <person name="Amann R."/>
            <person name="Jetten M.S.M."/>
            <person name="Mascher T."/>
            <person name="Medema M.H."/>
            <person name="Devos D.P."/>
            <person name="Kaster A.-K."/>
            <person name="Ovreas L."/>
            <person name="Rohde M."/>
            <person name="Galperin M.Y."/>
            <person name="Jogler C."/>
        </authorList>
    </citation>
    <scope>NUCLEOTIDE SEQUENCE [LARGE SCALE GENOMIC DNA]</scope>
    <source>
        <strain evidence="2 3">Pla133</strain>
    </source>
</reference>
<sequence>MEARSGERVAGVLVGGLVGSEIGRVMGEHQLQAYPWGRSAEGRFGPESWACAAAGEYRWATQPERRIQARAAVEATSASSTNTMASRINSTNSS</sequence>
<protein>
    <submittedName>
        <fullName evidence="2">Uncharacterized protein</fullName>
    </submittedName>
</protein>
<dbReference type="AlphaFoldDB" id="A0A518BNM0"/>
<dbReference type="EMBL" id="CP036287">
    <property type="protein sequence ID" value="QDU68580.1"/>
    <property type="molecule type" value="Genomic_DNA"/>
</dbReference>
<gene>
    <name evidence="2" type="ORF">Pla133_36790</name>
</gene>
<name>A0A518BNM0_9BACT</name>
<evidence type="ECO:0000313" key="2">
    <source>
        <dbReference type="EMBL" id="QDU68580.1"/>
    </source>
</evidence>
<dbReference type="Proteomes" id="UP000316921">
    <property type="component" value="Chromosome"/>
</dbReference>
<evidence type="ECO:0000256" key="1">
    <source>
        <dbReference type="SAM" id="MobiDB-lite"/>
    </source>
</evidence>
<dbReference type="KEGG" id="pbap:Pla133_36790"/>
<evidence type="ECO:0000313" key="3">
    <source>
        <dbReference type="Proteomes" id="UP000316921"/>
    </source>
</evidence>
<feature type="compositionally biased region" description="Low complexity" evidence="1">
    <location>
        <begin position="75"/>
        <end position="86"/>
    </location>
</feature>